<evidence type="ECO:0000256" key="9">
    <source>
        <dbReference type="ARBA" id="ARBA00034617"/>
    </source>
</evidence>
<evidence type="ECO:0000313" key="16">
    <source>
        <dbReference type="Proteomes" id="UP000216035"/>
    </source>
</evidence>
<dbReference type="GO" id="GO:0030894">
    <property type="term" value="C:replisome"/>
    <property type="evidence" value="ECO:0007669"/>
    <property type="project" value="TreeGrafter"/>
</dbReference>
<keyword evidence="8" id="KW-0413">Isomerase</keyword>
<dbReference type="InterPro" id="IPR004589">
    <property type="entry name" value="DNA_helicase_ATP-dep_RecQ"/>
</dbReference>
<dbReference type="Gene3D" id="1.10.10.10">
    <property type="entry name" value="Winged helix-like DNA-binding domain superfamily/Winged helix DNA-binding domain"/>
    <property type="match status" value="1"/>
</dbReference>
<dbReference type="GO" id="GO:0046872">
    <property type="term" value="F:metal ion binding"/>
    <property type="evidence" value="ECO:0007669"/>
    <property type="project" value="UniProtKB-KW"/>
</dbReference>
<comment type="caution">
    <text evidence="15">The sequence shown here is derived from an EMBL/GenBank/DDBJ whole genome shotgun (WGS) entry which is preliminary data.</text>
</comment>
<dbReference type="GO" id="GO:0043590">
    <property type="term" value="C:bacterial nucleoid"/>
    <property type="evidence" value="ECO:0007669"/>
    <property type="project" value="TreeGrafter"/>
</dbReference>
<evidence type="ECO:0000259" key="13">
    <source>
        <dbReference type="PROSITE" id="PS51192"/>
    </source>
</evidence>
<evidence type="ECO:0000259" key="14">
    <source>
        <dbReference type="PROSITE" id="PS51194"/>
    </source>
</evidence>
<keyword evidence="7" id="KW-0238">DNA-binding</keyword>
<proteinExistence type="inferred from homology"/>
<dbReference type="SMART" id="SM00487">
    <property type="entry name" value="DEXDc"/>
    <property type="match status" value="1"/>
</dbReference>
<keyword evidence="3" id="KW-0547">Nucleotide-binding</keyword>
<evidence type="ECO:0000256" key="5">
    <source>
        <dbReference type="ARBA" id="ARBA00022806"/>
    </source>
</evidence>
<dbReference type="PROSITE" id="PS51192">
    <property type="entry name" value="HELICASE_ATP_BIND_1"/>
    <property type="match status" value="1"/>
</dbReference>
<sequence>MSVVSQTLLKYWNKTSFRENQREAIESVLDGNDTLVFMATGGGKSLCYQLPALLLNGITIVVSPLVSLMQDQINSLSDKGIKAMQIGGSIPKSELTRMFDNCRFGNYKLLYLSPEKLSNEEVRRNLAQLPISLIVVDEAHCISQWGHDFRPAFLEIPEIRAYAPQAPLIALTATATPRVKADISEKLRLKNPKLFTSSVFRSNLNIIVWECEDKLYRIVQILKKYRGSAIIYVRNRRACTEFSAALEQLGVTATAYHGGMPENQRKENAALWTDNKKQAIVATSAFGMGIDKPDVQSVIHVHLPDSMESYYQEIGRAGRDGNEAFAVMLFGAADIHRVKAQFLASLPDEAFVKLVYDNLHRYFVIAEGTGAGEIYGLDVDAFAEKYQLASIKVFHSLRFLDRMQYIQFDMQTRTEIQAHFKVESREVLRYMSMHKAAEAPLEAILRLHPGIFEGSVKLNVVKICRLSKTSEADLIALCTKLSELSIMETLIRSKSCSVRLLRNRDSLHHINAVVKSLRAENEYKTQAIDHVIRFAADKTICKQQALATYFEEPLTENCGKCSVCRGKRVAEKPDVSKEILKALEERSKSSRDLEQELQVESVDLIATIQHLLERELIEIQADNTYRKL</sequence>
<evidence type="ECO:0000256" key="1">
    <source>
        <dbReference type="ARBA" id="ARBA00005446"/>
    </source>
</evidence>
<evidence type="ECO:0000256" key="3">
    <source>
        <dbReference type="ARBA" id="ARBA00022741"/>
    </source>
</evidence>
<evidence type="ECO:0000256" key="11">
    <source>
        <dbReference type="ARBA" id="ARBA00044535"/>
    </source>
</evidence>
<dbReference type="AlphaFoldDB" id="A0A255ZY80"/>
<name>A0A255ZY80_9FLAO</name>
<evidence type="ECO:0000313" key="15">
    <source>
        <dbReference type="EMBL" id="OYQ46351.1"/>
    </source>
</evidence>
<keyword evidence="16" id="KW-1185">Reference proteome</keyword>
<dbReference type="Pfam" id="PF00271">
    <property type="entry name" value="Helicase_C"/>
    <property type="match status" value="1"/>
</dbReference>
<dbReference type="GO" id="GO:0006310">
    <property type="term" value="P:DNA recombination"/>
    <property type="evidence" value="ECO:0007669"/>
    <property type="project" value="InterPro"/>
</dbReference>
<dbReference type="PROSITE" id="PS00690">
    <property type="entry name" value="DEAH_ATP_HELICASE"/>
    <property type="match status" value="1"/>
</dbReference>
<feature type="domain" description="Helicase ATP-binding" evidence="13">
    <location>
        <begin position="25"/>
        <end position="193"/>
    </location>
</feature>
<evidence type="ECO:0000256" key="12">
    <source>
        <dbReference type="ARBA" id="ARBA00044550"/>
    </source>
</evidence>
<dbReference type="SMART" id="SM00490">
    <property type="entry name" value="HELICc"/>
    <property type="match status" value="1"/>
</dbReference>
<evidence type="ECO:0000256" key="7">
    <source>
        <dbReference type="ARBA" id="ARBA00023125"/>
    </source>
</evidence>
<dbReference type="Proteomes" id="UP000216035">
    <property type="component" value="Unassembled WGS sequence"/>
</dbReference>
<feature type="domain" description="Helicase C-terminal" evidence="14">
    <location>
        <begin position="217"/>
        <end position="363"/>
    </location>
</feature>
<evidence type="ECO:0000256" key="8">
    <source>
        <dbReference type="ARBA" id="ARBA00023235"/>
    </source>
</evidence>
<dbReference type="InterPro" id="IPR011545">
    <property type="entry name" value="DEAD/DEAH_box_helicase_dom"/>
</dbReference>
<keyword evidence="5" id="KW-0347">Helicase</keyword>
<dbReference type="PANTHER" id="PTHR13710:SF105">
    <property type="entry name" value="ATP-DEPENDENT DNA HELICASE Q1"/>
    <property type="match status" value="1"/>
</dbReference>
<keyword evidence="2" id="KW-0479">Metal-binding</keyword>
<dbReference type="Pfam" id="PF00270">
    <property type="entry name" value="DEAD"/>
    <property type="match status" value="1"/>
</dbReference>
<protein>
    <recommendedName>
        <fullName evidence="11">ATP-dependent DNA helicase RecQ</fullName>
        <ecNumber evidence="10">5.6.2.4</ecNumber>
    </recommendedName>
    <alternativeName>
        <fullName evidence="12">DNA 3'-5' helicase RecQ</fullName>
    </alternativeName>
</protein>
<dbReference type="GO" id="GO:0006281">
    <property type="term" value="P:DNA repair"/>
    <property type="evidence" value="ECO:0007669"/>
    <property type="project" value="TreeGrafter"/>
</dbReference>
<evidence type="ECO:0000256" key="6">
    <source>
        <dbReference type="ARBA" id="ARBA00022840"/>
    </source>
</evidence>
<dbReference type="InterPro" id="IPR036388">
    <property type="entry name" value="WH-like_DNA-bd_sf"/>
</dbReference>
<dbReference type="OrthoDB" id="9763310at2"/>
<dbReference type="RefSeq" id="WP_094485612.1">
    <property type="nucleotide sequence ID" value="NZ_NOXX01000167.1"/>
</dbReference>
<dbReference type="Gene3D" id="3.40.50.300">
    <property type="entry name" value="P-loop containing nucleotide triphosphate hydrolases"/>
    <property type="match status" value="2"/>
</dbReference>
<dbReference type="InterPro" id="IPR032284">
    <property type="entry name" value="RecQ_Zn-bd"/>
</dbReference>
<dbReference type="EC" id="5.6.2.4" evidence="10"/>
<dbReference type="PROSITE" id="PS51194">
    <property type="entry name" value="HELICASE_CTER"/>
    <property type="match status" value="1"/>
</dbReference>
<organism evidence="15 16">
    <name type="scientific">Flavobacterium aurantiibacter</name>
    <dbReference type="NCBI Taxonomy" id="2023067"/>
    <lineage>
        <taxon>Bacteria</taxon>
        <taxon>Pseudomonadati</taxon>
        <taxon>Bacteroidota</taxon>
        <taxon>Flavobacteriia</taxon>
        <taxon>Flavobacteriales</taxon>
        <taxon>Flavobacteriaceae</taxon>
        <taxon>Flavobacterium</taxon>
    </lineage>
</organism>
<dbReference type="GO" id="GO:0043138">
    <property type="term" value="F:3'-5' DNA helicase activity"/>
    <property type="evidence" value="ECO:0007669"/>
    <property type="project" value="UniProtKB-EC"/>
</dbReference>
<dbReference type="InterPro" id="IPR001650">
    <property type="entry name" value="Helicase_C-like"/>
</dbReference>
<comment type="catalytic activity">
    <reaction evidence="9">
        <text>Couples ATP hydrolysis with the unwinding of duplex DNA by translocating in the 3'-5' direction.</text>
        <dbReference type="EC" id="5.6.2.4"/>
    </reaction>
</comment>
<evidence type="ECO:0000256" key="10">
    <source>
        <dbReference type="ARBA" id="ARBA00034808"/>
    </source>
</evidence>
<dbReference type="Pfam" id="PF16124">
    <property type="entry name" value="RecQ_Zn_bind"/>
    <property type="match status" value="1"/>
</dbReference>
<evidence type="ECO:0000256" key="2">
    <source>
        <dbReference type="ARBA" id="ARBA00022723"/>
    </source>
</evidence>
<dbReference type="NCBIfam" id="TIGR00614">
    <property type="entry name" value="recQ_fam"/>
    <property type="match status" value="1"/>
</dbReference>
<dbReference type="GO" id="GO:0003677">
    <property type="term" value="F:DNA binding"/>
    <property type="evidence" value="ECO:0007669"/>
    <property type="project" value="UniProtKB-KW"/>
</dbReference>
<evidence type="ECO:0000256" key="4">
    <source>
        <dbReference type="ARBA" id="ARBA00022801"/>
    </source>
</evidence>
<dbReference type="GO" id="GO:0016787">
    <property type="term" value="F:hydrolase activity"/>
    <property type="evidence" value="ECO:0007669"/>
    <property type="project" value="UniProtKB-KW"/>
</dbReference>
<dbReference type="FunFam" id="3.40.50.300:FF:000296">
    <property type="entry name" value="ATP-dependent DNA helicase RecQ"/>
    <property type="match status" value="1"/>
</dbReference>
<gene>
    <name evidence="15" type="ORF">CHX27_04705</name>
</gene>
<keyword evidence="6" id="KW-0067">ATP-binding</keyword>
<dbReference type="GO" id="GO:0005737">
    <property type="term" value="C:cytoplasm"/>
    <property type="evidence" value="ECO:0007669"/>
    <property type="project" value="TreeGrafter"/>
</dbReference>
<dbReference type="PANTHER" id="PTHR13710">
    <property type="entry name" value="DNA HELICASE RECQ FAMILY MEMBER"/>
    <property type="match status" value="1"/>
</dbReference>
<dbReference type="EMBL" id="NOXX01000167">
    <property type="protein sequence ID" value="OYQ46351.1"/>
    <property type="molecule type" value="Genomic_DNA"/>
</dbReference>
<comment type="similarity">
    <text evidence="1">Belongs to the helicase family. RecQ subfamily.</text>
</comment>
<accession>A0A255ZY80</accession>
<dbReference type="CDD" id="cd17920">
    <property type="entry name" value="DEXHc_RecQ"/>
    <property type="match status" value="1"/>
</dbReference>
<dbReference type="GO" id="GO:0005524">
    <property type="term" value="F:ATP binding"/>
    <property type="evidence" value="ECO:0007669"/>
    <property type="project" value="UniProtKB-KW"/>
</dbReference>
<keyword evidence="4" id="KW-0378">Hydrolase</keyword>
<dbReference type="InterPro" id="IPR002464">
    <property type="entry name" value="DNA/RNA_helicase_DEAH_CS"/>
</dbReference>
<dbReference type="InterPro" id="IPR027417">
    <property type="entry name" value="P-loop_NTPase"/>
</dbReference>
<reference evidence="15 16" key="1">
    <citation type="submission" date="2017-07" db="EMBL/GenBank/DDBJ databases">
        <title>Flavobacterium cyanobacteriorum sp. nov., isolated from cyanobacterial aggregates in a eutrophic lake.</title>
        <authorList>
            <person name="Cai H."/>
        </authorList>
    </citation>
    <scope>NUCLEOTIDE SEQUENCE [LARGE SCALE GENOMIC DNA]</scope>
    <source>
        <strain evidence="15 16">TH167</strain>
    </source>
</reference>
<dbReference type="GO" id="GO:0009378">
    <property type="term" value="F:four-way junction helicase activity"/>
    <property type="evidence" value="ECO:0007669"/>
    <property type="project" value="TreeGrafter"/>
</dbReference>
<dbReference type="SUPFAM" id="SSF52540">
    <property type="entry name" value="P-loop containing nucleoside triphosphate hydrolases"/>
    <property type="match status" value="1"/>
</dbReference>
<dbReference type="InterPro" id="IPR014001">
    <property type="entry name" value="Helicase_ATP-bd"/>
</dbReference>